<dbReference type="InterPro" id="IPR011527">
    <property type="entry name" value="ABC1_TM_dom"/>
</dbReference>
<feature type="transmembrane region" description="Helical" evidence="10">
    <location>
        <begin position="295"/>
        <end position="313"/>
    </location>
</feature>
<evidence type="ECO:0000256" key="4">
    <source>
        <dbReference type="ARBA" id="ARBA00022692"/>
    </source>
</evidence>
<dbReference type="InterPro" id="IPR036640">
    <property type="entry name" value="ABC1_TM_sf"/>
</dbReference>
<feature type="transmembrane region" description="Helical" evidence="10">
    <location>
        <begin position="265"/>
        <end position="289"/>
    </location>
</feature>
<feature type="transmembrane region" description="Helical" evidence="10">
    <location>
        <begin position="522"/>
        <end position="546"/>
    </location>
</feature>
<feature type="compositionally biased region" description="Basic and acidic residues" evidence="9">
    <location>
        <begin position="455"/>
        <end position="470"/>
    </location>
</feature>
<protein>
    <submittedName>
        <fullName evidence="12">Multidrug resistance-associated protein 4</fullName>
    </submittedName>
</protein>
<evidence type="ECO:0000256" key="7">
    <source>
        <dbReference type="ARBA" id="ARBA00022989"/>
    </source>
</evidence>
<keyword evidence="7 10" id="KW-1133">Transmembrane helix</keyword>
<feature type="region of interest" description="Disordered" evidence="9">
    <location>
        <begin position="448"/>
        <end position="492"/>
    </location>
</feature>
<dbReference type="Pfam" id="PF00664">
    <property type="entry name" value="ABC_membrane"/>
    <property type="match status" value="1"/>
</dbReference>
<dbReference type="Gene3D" id="1.20.1560.10">
    <property type="entry name" value="ABC transporter type 1, transmembrane domain"/>
    <property type="match status" value="3"/>
</dbReference>
<comment type="subcellular location">
    <subcellularLocation>
        <location evidence="1">Membrane</location>
        <topology evidence="1">Multi-pass membrane protein</topology>
    </subcellularLocation>
</comment>
<dbReference type="EMBL" id="LJIJ01000038">
    <property type="protein sequence ID" value="ODN04671.1"/>
    <property type="molecule type" value="Genomic_DNA"/>
</dbReference>
<dbReference type="OMA" id="FRESWEN"/>
<evidence type="ECO:0000256" key="10">
    <source>
        <dbReference type="SAM" id="Phobius"/>
    </source>
</evidence>
<sequence length="681" mass="76777">MIDLTVTENSPNSVVSSVTPVGRNSFISHHLVAVNCEPYHHQQDTMDFHEIPLETSPEIKANPISKLFLLWLLPFLRKGAKNDLNAGNVYKALPEDCSSKLGTAVQAEWDKERKRAISENRQPKLWRVVRSIVWKKYLVVVIVCCFDELFLRENTDDPDVRKKQFLYAGALVACTLGHAIFFQKLITATMHMGMKMRLGISSVIYRKILKLRKADSEQTNVGKLVNFLSSDVSRLDQVFNLLHCFIIAPFQSEIKFVRRHLYLRGIYVSGMMIAWKVIPFAALILYVALGDTLTADAAFFSISVFNIILQAIMNRIPNAASQLGECLASLNRIELYLLSKENQSSNAVEFINNELLQNGKTKHQTENGVEQKACEPRILLNNYSASWTEPQQTLQNINVNLKGNKLVMVIGHVGAGKEGGIWSQGTYEELKNSEVDFASLIDEEYFNRNNEQNEMSDKGGLSEKALEKRRSSTTSDGKNDPKSENKRLLDGSPVLRKNDEQKDVGSVGIGTYFRYFKSGGSYIAIVLLLLGFALAQSLHNFIDYWLSLWTNSVAVSEDSVDEYLPLAFFDFVTMLLSLIGMIVINVAANYYTAVPSAILLFSLWKLRGFFLASARDLKRLEALGEIKLCEQASLRHATKSPMFTHVTMTVQGLTTVRALRAENRILDQFEKIQLQKVEVSE</sequence>
<organism evidence="12 13">
    <name type="scientific">Orchesella cincta</name>
    <name type="common">Springtail</name>
    <name type="synonym">Podura cincta</name>
    <dbReference type="NCBI Taxonomy" id="48709"/>
    <lineage>
        <taxon>Eukaryota</taxon>
        <taxon>Metazoa</taxon>
        <taxon>Ecdysozoa</taxon>
        <taxon>Arthropoda</taxon>
        <taxon>Hexapoda</taxon>
        <taxon>Collembola</taxon>
        <taxon>Entomobryomorpha</taxon>
        <taxon>Entomobryoidea</taxon>
        <taxon>Orchesellidae</taxon>
        <taxon>Orchesellinae</taxon>
        <taxon>Orchesella</taxon>
    </lineage>
</organism>
<evidence type="ECO:0000313" key="12">
    <source>
        <dbReference type="EMBL" id="ODN04671.1"/>
    </source>
</evidence>
<dbReference type="AlphaFoldDB" id="A0A1D2NHD3"/>
<dbReference type="OrthoDB" id="6782173at2759"/>
<dbReference type="STRING" id="48709.A0A1D2NHD3"/>
<evidence type="ECO:0000313" key="13">
    <source>
        <dbReference type="Proteomes" id="UP000094527"/>
    </source>
</evidence>
<proteinExistence type="inferred from homology"/>
<evidence type="ECO:0000256" key="6">
    <source>
        <dbReference type="ARBA" id="ARBA00022840"/>
    </source>
</evidence>
<reference evidence="12 13" key="1">
    <citation type="journal article" date="2016" name="Genome Biol. Evol.">
        <title>Gene Family Evolution Reflects Adaptation to Soil Environmental Stressors in the Genome of the Collembolan Orchesella cincta.</title>
        <authorList>
            <person name="Faddeeva-Vakhrusheva A."/>
            <person name="Derks M.F."/>
            <person name="Anvar S.Y."/>
            <person name="Agamennone V."/>
            <person name="Suring W."/>
            <person name="Smit S."/>
            <person name="van Straalen N.M."/>
            <person name="Roelofs D."/>
        </authorList>
    </citation>
    <scope>NUCLEOTIDE SEQUENCE [LARGE SCALE GENOMIC DNA]</scope>
    <source>
        <tissue evidence="12">Mixed pool</tissue>
    </source>
</reference>
<dbReference type="PANTHER" id="PTHR24223">
    <property type="entry name" value="ATP-BINDING CASSETTE SUB-FAMILY C"/>
    <property type="match status" value="1"/>
</dbReference>
<feature type="domain" description="ABC transmembrane type-1" evidence="11">
    <location>
        <begin position="147"/>
        <end position="251"/>
    </location>
</feature>
<accession>A0A1D2NHD3</accession>
<dbReference type="GO" id="GO:0005524">
    <property type="term" value="F:ATP binding"/>
    <property type="evidence" value="ECO:0007669"/>
    <property type="project" value="UniProtKB-KW"/>
</dbReference>
<dbReference type="PROSITE" id="PS50929">
    <property type="entry name" value="ABC_TM1F"/>
    <property type="match status" value="1"/>
</dbReference>
<dbReference type="SUPFAM" id="SSF90123">
    <property type="entry name" value="ABC transporter transmembrane region"/>
    <property type="match status" value="2"/>
</dbReference>
<evidence type="ECO:0000256" key="5">
    <source>
        <dbReference type="ARBA" id="ARBA00022741"/>
    </source>
</evidence>
<gene>
    <name evidence="12" type="ORF">Ocin01_02028</name>
</gene>
<feature type="transmembrane region" description="Helical" evidence="10">
    <location>
        <begin position="566"/>
        <end position="588"/>
    </location>
</feature>
<keyword evidence="4 10" id="KW-0812">Transmembrane</keyword>
<evidence type="ECO:0000256" key="2">
    <source>
        <dbReference type="ARBA" id="ARBA00009726"/>
    </source>
</evidence>
<dbReference type="PANTHER" id="PTHR24223:SF456">
    <property type="entry name" value="MULTIDRUG RESISTANCE-ASSOCIATED PROTEIN LETHAL(2)03659"/>
    <property type="match status" value="1"/>
</dbReference>
<dbReference type="GO" id="GO:0140359">
    <property type="term" value="F:ABC-type transporter activity"/>
    <property type="evidence" value="ECO:0007669"/>
    <property type="project" value="InterPro"/>
</dbReference>
<name>A0A1D2NHD3_ORCCI</name>
<keyword evidence="5" id="KW-0547">Nucleotide-binding</keyword>
<feature type="transmembrane region" description="Helical" evidence="10">
    <location>
        <begin position="134"/>
        <end position="152"/>
    </location>
</feature>
<comment type="caution">
    <text evidence="12">The sequence shown here is derived from an EMBL/GenBank/DDBJ whole genome shotgun (WGS) entry which is preliminary data.</text>
</comment>
<dbReference type="InterPro" id="IPR050173">
    <property type="entry name" value="ABC_transporter_C-like"/>
</dbReference>
<evidence type="ECO:0000256" key="1">
    <source>
        <dbReference type="ARBA" id="ARBA00004141"/>
    </source>
</evidence>
<keyword evidence="6" id="KW-0067">ATP-binding</keyword>
<dbReference type="Proteomes" id="UP000094527">
    <property type="component" value="Unassembled WGS sequence"/>
</dbReference>
<evidence type="ECO:0000256" key="8">
    <source>
        <dbReference type="ARBA" id="ARBA00023136"/>
    </source>
</evidence>
<evidence type="ECO:0000259" key="11">
    <source>
        <dbReference type="PROSITE" id="PS50929"/>
    </source>
</evidence>
<comment type="similarity">
    <text evidence="2">Belongs to the ABC transporter superfamily. ABCC family. Conjugate transporter (TC 3.A.1.208) subfamily.</text>
</comment>
<evidence type="ECO:0000256" key="3">
    <source>
        <dbReference type="ARBA" id="ARBA00022448"/>
    </source>
</evidence>
<keyword evidence="13" id="KW-1185">Reference proteome</keyword>
<feature type="transmembrane region" description="Helical" evidence="10">
    <location>
        <begin position="164"/>
        <end position="186"/>
    </location>
</feature>
<keyword evidence="3" id="KW-0813">Transport</keyword>
<keyword evidence="8 10" id="KW-0472">Membrane</keyword>
<dbReference type="GO" id="GO:0016020">
    <property type="term" value="C:membrane"/>
    <property type="evidence" value="ECO:0007669"/>
    <property type="project" value="UniProtKB-SubCell"/>
</dbReference>
<evidence type="ECO:0000256" key="9">
    <source>
        <dbReference type="SAM" id="MobiDB-lite"/>
    </source>
</evidence>
<feature type="compositionally biased region" description="Basic and acidic residues" evidence="9">
    <location>
        <begin position="477"/>
        <end position="489"/>
    </location>
</feature>